<keyword evidence="5" id="KW-1185">Reference proteome</keyword>
<evidence type="ECO:0000256" key="1">
    <source>
        <dbReference type="ARBA" id="ARBA00023235"/>
    </source>
</evidence>
<dbReference type="InterPro" id="IPR036237">
    <property type="entry name" value="Xyl_isomerase-like_sf"/>
</dbReference>
<evidence type="ECO:0000256" key="2">
    <source>
        <dbReference type="PIRNR" id="PIRNR006241"/>
    </source>
</evidence>
<dbReference type="PIRSF" id="PIRSF006241">
    <property type="entry name" value="HyI"/>
    <property type="match status" value="1"/>
</dbReference>
<proteinExistence type="inferred from homology"/>
<gene>
    <name evidence="4" type="primary">otnI_1</name>
    <name evidence="4" type="ORF">GMJLKIPL_1111</name>
</gene>
<comment type="similarity">
    <text evidence="2">Belongs to the hyi family.</text>
</comment>
<sequence length="280" mass="31540">MPVFAANLSFMFTEWSFIDRFSAAADAGFEAVEFLFPYECSPESIGKAVQDNDLEVVFFNLPAGNWDRGDRGLAALPERREEFRRGLRDVIPYVEATGTRRLHMMSGRASLLSTEARDAYRSALSETLQHVEARGLTILIEPINQRDMPGYFLSDYDFALHTITEAGSDRVRMTYDFYHRQVIAGDLLPGFDRLFPVIGHIQIASAPGRHEPGCEELNSDYIFQRIDQSGYAGHVGCEYRPRHGTLEGLAWIKPYMTGRPPQLRHPAHVAHPIAPALPLV</sequence>
<protein>
    <submittedName>
        <fullName evidence="4">2-oxo-tetronate isomerase</fullName>
    </submittedName>
</protein>
<dbReference type="EMBL" id="BPQQ01000011">
    <property type="protein sequence ID" value="GJD99195.1"/>
    <property type="molecule type" value="Genomic_DNA"/>
</dbReference>
<dbReference type="InterPro" id="IPR026040">
    <property type="entry name" value="HyI-like"/>
</dbReference>
<dbReference type="Pfam" id="PF01261">
    <property type="entry name" value="AP_endonuc_2"/>
    <property type="match status" value="1"/>
</dbReference>
<evidence type="ECO:0000313" key="4">
    <source>
        <dbReference type="EMBL" id="GJD99195.1"/>
    </source>
</evidence>
<dbReference type="SUPFAM" id="SSF51658">
    <property type="entry name" value="Xylose isomerase-like"/>
    <property type="match status" value="1"/>
</dbReference>
<evidence type="ECO:0000313" key="5">
    <source>
        <dbReference type="Proteomes" id="UP001055153"/>
    </source>
</evidence>
<dbReference type="InterPro" id="IPR050417">
    <property type="entry name" value="Sugar_Epim/Isomerase"/>
</dbReference>
<feature type="domain" description="Xylose isomerase-like TIM barrel" evidence="3">
    <location>
        <begin position="21"/>
        <end position="254"/>
    </location>
</feature>
<dbReference type="GO" id="GO:0016853">
    <property type="term" value="F:isomerase activity"/>
    <property type="evidence" value="ECO:0007669"/>
    <property type="project" value="UniProtKB-KW"/>
</dbReference>
<dbReference type="RefSeq" id="WP_238234083.1">
    <property type="nucleotide sequence ID" value="NZ_BPQQ01000011.1"/>
</dbReference>
<organism evidence="4 5">
    <name type="scientific">Methylobacterium isbiliense</name>
    <dbReference type="NCBI Taxonomy" id="315478"/>
    <lineage>
        <taxon>Bacteria</taxon>
        <taxon>Pseudomonadati</taxon>
        <taxon>Pseudomonadota</taxon>
        <taxon>Alphaproteobacteria</taxon>
        <taxon>Hyphomicrobiales</taxon>
        <taxon>Methylobacteriaceae</taxon>
        <taxon>Methylobacterium</taxon>
    </lineage>
</organism>
<dbReference type="InterPro" id="IPR013022">
    <property type="entry name" value="Xyl_isomerase-like_TIM-brl"/>
</dbReference>
<dbReference type="Proteomes" id="UP001055153">
    <property type="component" value="Unassembled WGS sequence"/>
</dbReference>
<reference evidence="4" key="1">
    <citation type="journal article" date="2021" name="Front. Microbiol.">
        <title>Comprehensive Comparative Genomics and Phenotyping of Methylobacterium Species.</title>
        <authorList>
            <person name="Alessa O."/>
            <person name="Ogura Y."/>
            <person name="Fujitani Y."/>
            <person name="Takami H."/>
            <person name="Hayashi T."/>
            <person name="Sahin N."/>
            <person name="Tani A."/>
        </authorList>
    </citation>
    <scope>NUCLEOTIDE SEQUENCE</scope>
    <source>
        <strain evidence="4">DSM 17168</strain>
    </source>
</reference>
<dbReference type="PANTHER" id="PTHR43489:SF6">
    <property type="entry name" value="HYDROXYPYRUVATE ISOMERASE-RELATED"/>
    <property type="match status" value="1"/>
</dbReference>
<name>A0ABQ4SBY0_9HYPH</name>
<reference evidence="4" key="2">
    <citation type="submission" date="2021-08" db="EMBL/GenBank/DDBJ databases">
        <authorList>
            <person name="Tani A."/>
            <person name="Ola A."/>
            <person name="Ogura Y."/>
            <person name="Katsura K."/>
            <person name="Hayashi T."/>
        </authorList>
    </citation>
    <scope>NUCLEOTIDE SEQUENCE</scope>
    <source>
        <strain evidence="4">DSM 17168</strain>
    </source>
</reference>
<keyword evidence="1 2" id="KW-0413">Isomerase</keyword>
<evidence type="ECO:0000259" key="3">
    <source>
        <dbReference type="Pfam" id="PF01261"/>
    </source>
</evidence>
<dbReference type="PANTHER" id="PTHR43489">
    <property type="entry name" value="ISOMERASE"/>
    <property type="match status" value="1"/>
</dbReference>
<accession>A0ABQ4SBY0</accession>
<dbReference type="Gene3D" id="3.20.20.150">
    <property type="entry name" value="Divalent-metal-dependent TIM barrel enzymes"/>
    <property type="match status" value="1"/>
</dbReference>
<comment type="caution">
    <text evidence="4">The sequence shown here is derived from an EMBL/GenBank/DDBJ whole genome shotgun (WGS) entry which is preliminary data.</text>
</comment>